<name>A0ABP9UF27_9DEIO</name>
<keyword evidence="3" id="KW-1185">Reference proteome</keyword>
<evidence type="ECO:0000256" key="1">
    <source>
        <dbReference type="SAM" id="MobiDB-lite"/>
    </source>
</evidence>
<organism evidence="2 3">
    <name type="scientific">Deinococcus caeni</name>
    <dbReference type="NCBI Taxonomy" id="569127"/>
    <lineage>
        <taxon>Bacteria</taxon>
        <taxon>Thermotogati</taxon>
        <taxon>Deinococcota</taxon>
        <taxon>Deinococci</taxon>
        <taxon>Deinococcales</taxon>
        <taxon>Deinococcaceae</taxon>
        <taxon>Deinococcus</taxon>
    </lineage>
</organism>
<comment type="caution">
    <text evidence="2">The sequence shown here is derived from an EMBL/GenBank/DDBJ whole genome shotgun (WGS) entry which is preliminary data.</text>
</comment>
<dbReference type="Proteomes" id="UP001423409">
    <property type="component" value="Unassembled WGS sequence"/>
</dbReference>
<dbReference type="EMBL" id="BAABQU010000020">
    <property type="protein sequence ID" value="GAA5440340.1"/>
    <property type="molecule type" value="Genomic_DNA"/>
</dbReference>
<evidence type="ECO:0000313" key="3">
    <source>
        <dbReference type="Proteomes" id="UP001423409"/>
    </source>
</evidence>
<dbReference type="RefSeq" id="WP_345444858.1">
    <property type="nucleotide sequence ID" value="NZ_BAABQU010000020.1"/>
</dbReference>
<sequence length="243" mass="27512">MTGSHTLFGRPSTDLSSITGGVTPEQSAKLPGDLVLIMKRFWGSLQIVRDSYAKADQGRLRIEQTTPDHYTREYMREQIMRFVDGVLKEQADALAVAKGRLEEAQQLINLKTRPIPGEADPVLWEMKLMNAREEVRMALEGVHADEIIPTLLDLIRENVISAPAIPYYLVYTDAYKRLIRDGAARLTYQDHYLPSLKRNLATPEALQYLDAQEAVESMVSAFEMAELSRGFAAMDHPEFNWTL</sequence>
<proteinExistence type="predicted"/>
<protein>
    <submittedName>
        <fullName evidence="2">Uncharacterized protein</fullName>
    </submittedName>
</protein>
<feature type="region of interest" description="Disordered" evidence="1">
    <location>
        <begin position="1"/>
        <end position="24"/>
    </location>
</feature>
<feature type="compositionally biased region" description="Polar residues" evidence="1">
    <location>
        <begin position="13"/>
        <end position="24"/>
    </location>
</feature>
<accession>A0ABP9UF27</accession>
<reference evidence="2 3" key="1">
    <citation type="submission" date="2024-02" db="EMBL/GenBank/DDBJ databases">
        <title>Deinococcus caeni NBRC 101312.</title>
        <authorList>
            <person name="Ichikawa N."/>
            <person name="Katano-Makiyama Y."/>
            <person name="Hidaka K."/>
        </authorList>
    </citation>
    <scope>NUCLEOTIDE SEQUENCE [LARGE SCALE GENOMIC DNA]</scope>
    <source>
        <strain evidence="2 3">NBRC 101312</strain>
    </source>
</reference>
<evidence type="ECO:0000313" key="2">
    <source>
        <dbReference type="EMBL" id="GAA5440340.1"/>
    </source>
</evidence>
<gene>
    <name evidence="2" type="ORF">Dcae01_01853</name>
</gene>